<organism evidence="2 3">
    <name type="scientific">Roseimicrobium gellanilyticum</name>
    <dbReference type="NCBI Taxonomy" id="748857"/>
    <lineage>
        <taxon>Bacteria</taxon>
        <taxon>Pseudomonadati</taxon>
        <taxon>Verrucomicrobiota</taxon>
        <taxon>Verrucomicrobiia</taxon>
        <taxon>Verrucomicrobiales</taxon>
        <taxon>Verrucomicrobiaceae</taxon>
        <taxon>Roseimicrobium</taxon>
    </lineage>
</organism>
<evidence type="ECO:0000313" key="3">
    <source>
        <dbReference type="Proteomes" id="UP000253426"/>
    </source>
</evidence>
<dbReference type="AlphaFoldDB" id="A0A366H7N0"/>
<feature type="transmembrane region" description="Helical" evidence="1">
    <location>
        <begin position="46"/>
        <end position="70"/>
    </location>
</feature>
<keyword evidence="1" id="KW-0472">Membrane</keyword>
<dbReference type="Proteomes" id="UP000253426">
    <property type="component" value="Unassembled WGS sequence"/>
</dbReference>
<feature type="transmembrane region" description="Helical" evidence="1">
    <location>
        <begin position="175"/>
        <end position="194"/>
    </location>
</feature>
<keyword evidence="1" id="KW-1133">Transmembrane helix</keyword>
<reference evidence="2 3" key="1">
    <citation type="submission" date="2018-06" db="EMBL/GenBank/DDBJ databases">
        <title>Genomic Encyclopedia of Type Strains, Phase IV (KMG-IV): sequencing the most valuable type-strain genomes for metagenomic binning, comparative biology and taxonomic classification.</title>
        <authorList>
            <person name="Goeker M."/>
        </authorList>
    </citation>
    <scope>NUCLEOTIDE SEQUENCE [LARGE SCALE GENOMIC DNA]</scope>
    <source>
        <strain evidence="2 3">DSM 25532</strain>
    </source>
</reference>
<feature type="transmembrane region" description="Helical" evidence="1">
    <location>
        <begin position="77"/>
        <end position="99"/>
    </location>
</feature>
<feature type="transmembrane region" description="Helical" evidence="1">
    <location>
        <begin position="145"/>
        <end position="166"/>
    </location>
</feature>
<evidence type="ECO:0000256" key="1">
    <source>
        <dbReference type="SAM" id="Phobius"/>
    </source>
</evidence>
<proteinExistence type="predicted"/>
<feature type="transmembrane region" description="Helical" evidence="1">
    <location>
        <begin position="206"/>
        <end position="228"/>
    </location>
</feature>
<sequence length="237" mass="26928">MRYLSLATVVALLVMLVSAVYGHWDGSTMKLSLAHSYVTEYMKLAPHWPCLTVASFVFAVLLQLLALGFLLKYRQKLLVLFGCLLLSSASMGTFFMAYAPVREAAEPPYSSRQWWAPSWWFTAAKAQTEYEHGMADAYSDVHYRAIRLVLCSSLTGMLLLGTAIGWSKRSSFAKFTWFAVGAMSILFIACDNMNEWRGLTQRAGFFIMYAWLWLAWHHCYFAGAEAHVSHNQVMRQD</sequence>
<gene>
    <name evidence="2" type="ORF">DES53_112158</name>
</gene>
<dbReference type="EMBL" id="QNRR01000012">
    <property type="protein sequence ID" value="RBP38160.1"/>
    <property type="molecule type" value="Genomic_DNA"/>
</dbReference>
<keyword evidence="1" id="KW-0812">Transmembrane</keyword>
<name>A0A366H7N0_9BACT</name>
<protein>
    <submittedName>
        <fullName evidence="2">Uncharacterized protein</fullName>
    </submittedName>
</protein>
<accession>A0A366H7N0</accession>
<dbReference type="RefSeq" id="WP_113961275.1">
    <property type="nucleotide sequence ID" value="NZ_QNRR01000012.1"/>
</dbReference>
<comment type="caution">
    <text evidence="2">The sequence shown here is derived from an EMBL/GenBank/DDBJ whole genome shotgun (WGS) entry which is preliminary data.</text>
</comment>
<keyword evidence="3" id="KW-1185">Reference proteome</keyword>
<evidence type="ECO:0000313" key="2">
    <source>
        <dbReference type="EMBL" id="RBP38160.1"/>
    </source>
</evidence>